<dbReference type="InterPro" id="IPR015943">
    <property type="entry name" value="WD40/YVTN_repeat-like_dom_sf"/>
</dbReference>
<reference evidence="8 9" key="1">
    <citation type="submission" date="2019-07" db="EMBL/GenBank/DDBJ databases">
        <title>Genomes of Cafeteria roenbergensis.</title>
        <authorList>
            <person name="Fischer M.G."/>
            <person name="Hackl T."/>
            <person name="Roman M."/>
        </authorList>
    </citation>
    <scope>NUCLEOTIDE SEQUENCE [LARGE SCALE GENOMIC DNA]</scope>
    <source>
        <strain evidence="5 9">BVI</strain>
        <strain evidence="7 8">E4-10P</strain>
        <strain evidence="6 10">RCC970-E3</strain>
    </source>
</reference>
<evidence type="ECO:0000256" key="1">
    <source>
        <dbReference type="ARBA" id="ARBA00022574"/>
    </source>
</evidence>
<dbReference type="InterPro" id="IPR020472">
    <property type="entry name" value="WD40_PAC1"/>
</dbReference>
<dbReference type="SMART" id="SM00320">
    <property type="entry name" value="WD40"/>
    <property type="match status" value="6"/>
</dbReference>
<evidence type="ECO:0000313" key="7">
    <source>
        <dbReference type="EMBL" id="KAA0177863.1"/>
    </source>
</evidence>
<evidence type="ECO:0000256" key="2">
    <source>
        <dbReference type="ARBA" id="ARBA00022737"/>
    </source>
</evidence>
<dbReference type="InterPro" id="IPR036322">
    <property type="entry name" value="WD40_repeat_dom_sf"/>
</dbReference>
<gene>
    <name evidence="7" type="ORF">FNF27_00411</name>
    <name evidence="6" type="ORF">FNF28_04972</name>
    <name evidence="5" type="ORF">FNF29_00285</name>
</gene>
<dbReference type="PROSITE" id="PS00678">
    <property type="entry name" value="WD_REPEATS_1"/>
    <property type="match status" value="1"/>
</dbReference>
<evidence type="ECO:0000256" key="3">
    <source>
        <dbReference type="PROSITE-ProRule" id="PRU00221"/>
    </source>
</evidence>
<evidence type="ECO:0000313" key="5">
    <source>
        <dbReference type="EMBL" id="KAA0157711.1"/>
    </source>
</evidence>
<dbReference type="EMBL" id="VLTO01000002">
    <property type="protein sequence ID" value="KAA0177863.1"/>
    <property type="molecule type" value="Genomic_DNA"/>
</dbReference>
<feature type="region of interest" description="Disordered" evidence="4">
    <location>
        <begin position="289"/>
        <end position="329"/>
    </location>
</feature>
<dbReference type="EMBL" id="VLTL01000091">
    <property type="protein sequence ID" value="KAA0161668.1"/>
    <property type="molecule type" value="Genomic_DNA"/>
</dbReference>
<keyword evidence="9" id="KW-1185">Reference proteome</keyword>
<keyword evidence="2" id="KW-0677">Repeat</keyword>
<dbReference type="PROSITE" id="PS50294">
    <property type="entry name" value="WD_REPEATS_REGION"/>
    <property type="match status" value="2"/>
</dbReference>
<dbReference type="OrthoDB" id="10251381at2759"/>
<feature type="repeat" description="WD" evidence="3">
    <location>
        <begin position="333"/>
        <end position="364"/>
    </location>
</feature>
<dbReference type="Proteomes" id="UP000322899">
    <property type="component" value="Unassembled WGS sequence"/>
</dbReference>
<evidence type="ECO:0000313" key="10">
    <source>
        <dbReference type="Proteomes" id="UP000324907"/>
    </source>
</evidence>
<dbReference type="SUPFAM" id="SSF50978">
    <property type="entry name" value="WD40 repeat-like"/>
    <property type="match status" value="1"/>
</dbReference>
<evidence type="ECO:0000313" key="6">
    <source>
        <dbReference type="EMBL" id="KAA0161668.1"/>
    </source>
</evidence>
<feature type="repeat" description="WD" evidence="3">
    <location>
        <begin position="252"/>
        <end position="284"/>
    </location>
</feature>
<dbReference type="EMBL" id="VLTN01000001">
    <property type="protein sequence ID" value="KAA0157711.1"/>
    <property type="molecule type" value="Genomic_DNA"/>
</dbReference>
<comment type="caution">
    <text evidence="6">The sequence shown here is derived from an EMBL/GenBank/DDBJ whole genome shotgun (WGS) entry which is preliminary data.</text>
</comment>
<organism evidence="6 10">
    <name type="scientific">Cafeteria roenbergensis</name>
    <name type="common">Marine flagellate</name>
    <dbReference type="NCBI Taxonomy" id="33653"/>
    <lineage>
        <taxon>Eukaryota</taxon>
        <taxon>Sar</taxon>
        <taxon>Stramenopiles</taxon>
        <taxon>Bigyra</taxon>
        <taxon>Opalozoa</taxon>
        <taxon>Bicosoecida</taxon>
        <taxon>Cafeteriaceae</taxon>
        <taxon>Cafeteria</taxon>
    </lineage>
</organism>
<evidence type="ECO:0000313" key="9">
    <source>
        <dbReference type="Proteomes" id="UP000323011"/>
    </source>
</evidence>
<proteinExistence type="predicted"/>
<dbReference type="OMA" id="WASAVAW"/>
<dbReference type="PANTHER" id="PTHR19855:SF11">
    <property type="entry name" value="RIBOSOME BIOGENESIS PROTEIN WDR12"/>
    <property type="match status" value="1"/>
</dbReference>
<accession>A0A5A8D8Z8</accession>
<dbReference type="Gene3D" id="2.130.10.10">
    <property type="entry name" value="YVTN repeat-like/Quinoprotein amine dehydrogenase"/>
    <property type="match status" value="2"/>
</dbReference>
<dbReference type="InterPro" id="IPR019775">
    <property type="entry name" value="WD40_repeat_CS"/>
</dbReference>
<dbReference type="AlphaFoldDB" id="A0A5A8D8Z8"/>
<name>A0A5A8D8Z8_CAFRO</name>
<evidence type="ECO:0000256" key="4">
    <source>
        <dbReference type="SAM" id="MobiDB-lite"/>
    </source>
</evidence>
<sequence>MDSSSSAAARVVRARFLAPSATGLAAAGVVLPSTPFELPAALNREGLARVANHLIAAAAEVAGTEAEHLQQEWDVLCAGRLVRSSLERHLRAAGESALEDVIELALIRPVAPAASSSARRAPDWVRGVGCASGLALSACMDGALVLHAIEGDVVRAVDDGRVSSSGLEGSGSAASSAVLSARPIAAWVGHAGPAQVAVMETGPALPATHSAVAVTGGKDGVARLWRLRASASGPAARGSSAAAQFAEPCALLAGHATTVTAAAWGRGLGSVATGDWSGEVCLWDASAASEPGWASDDSKDDAEADPASKARGAKRARRTSAAEPAAVDPAARMPAHTGAVGGVTWASSSSLVTGGWDRTIKIWDPEHTGMGGDGHAAIIDCFKACTGVASAAAAGSGSDCFASSHTDGAVRIWDARAAGGDRGSALRGHSGWASAVAWRPGSSHHLASAGHDGRVALWDTRAPSQPLHWAIQHDGKCLSVAWDSPSVLCSGGSDRRVRSVCFPQ</sequence>
<dbReference type="Proteomes" id="UP000323011">
    <property type="component" value="Unassembled WGS sequence"/>
</dbReference>
<dbReference type="PANTHER" id="PTHR19855">
    <property type="entry name" value="WD40 REPEAT PROTEIN 12, 37"/>
    <property type="match status" value="1"/>
</dbReference>
<dbReference type="PROSITE" id="PS50082">
    <property type="entry name" value="WD_REPEATS_2"/>
    <property type="match status" value="3"/>
</dbReference>
<dbReference type="InterPro" id="IPR001680">
    <property type="entry name" value="WD40_rpt"/>
</dbReference>
<protein>
    <submittedName>
        <fullName evidence="6">Uncharacterized protein</fullName>
    </submittedName>
</protein>
<feature type="repeat" description="WD" evidence="3">
    <location>
        <begin position="426"/>
        <end position="461"/>
    </location>
</feature>
<dbReference type="PRINTS" id="PR00320">
    <property type="entry name" value="GPROTEINBRPT"/>
</dbReference>
<feature type="compositionally biased region" description="Low complexity" evidence="4">
    <location>
        <begin position="319"/>
        <end position="329"/>
    </location>
</feature>
<dbReference type="Proteomes" id="UP000324907">
    <property type="component" value="Unassembled WGS sequence"/>
</dbReference>
<dbReference type="Pfam" id="PF00400">
    <property type="entry name" value="WD40"/>
    <property type="match status" value="3"/>
</dbReference>
<keyword evidence="1 3" id="KW-0853">WD repeat</keyword>
<evidence type="ECO:0000313" key="8">
    <source>
        <dbReference type="Proteomes" id="UP000322899"/>
    </source>
</evidence>